<feature type="compositionally biased region" description="Basic and acidic residues" evidence="1">
    <location>
        <begin position="228"/>
        <end position="237"/>
    </location>
</feature>
<evidence type="ECO:0000259" key="2">
    <source>
        <dbReference type="SMART" id="SM00507"/>
    </source>
</evidence>
<proteinExistence type="predicted"/>
<dbReference type="SMART" id="SM00507">
    <property type="entry name" value="HNHc"/>
    <property type="match status" value="1"/>
</dbReference>
<reference evidence="3" key="1">
    <citation type="journal article" date="2014" name="Int. J. Syst. Evol. Microbiol.">
        <title>Complete genome sequence of Corynebacterium casei LMG S-19264T (=DSM 44701T), isolated from a smear-ripened cheese.</title>
        <authorList>
            <consortium name="US DOE Joint Genome Institute (JGI-PGF)"/>
            <person name="Walter F."/>
            <person name="Albersmeier A."/>
            <person name="Kalinowski J."/>
            <person name="Ruckert C."/>
        </authorList>
    </citation>
    <scope>NUCLEOTIDE SEQUENCE</scope>
    <source>
        <strain evidence="3">CGMCC 1.15152</strain>
    </source>
</reference>
<organism evidence="3 4">
    <name type="scientific">Microbacterium faecale</name>
    <dbReference type="NCBI Taxonomy" id="1804630"/>
    <lineage>
        <taxon>Bacteria</taxon>
        <taxon>Bacillati</taxon>
        <taxon>Actinomycetota</taxon>
        <taxon>Actinomycetes</taxon>
        <taxon>Micrococcales</taxon>
        <taxon>Microbacteriaceae</taxon>
        <taxon>Microbacterium</taxon>
    </lineage>
</organism>
<feature type="compositionally biased region" description="Basic and acidic residues" evidence="1">
    <location>
        <begin position="507"/>
        <end position="520"/>
    </location>
</feature>
<keyword evidence="4" id="KW-1185">Reference proteome</keyword>
<dbReference type="Proteomes" id="UP000633205">
    <property type="component" value="Unassembled WGS sequence"/>
</dbReference>
<comment type="caution">
    <text evidence="3">The sequence shown here is derived from an EMBL/GenBank/DDBJ whole genome shotgun (WGS) entry which is preliminary data.</text>
</comment>
<feature type="domain" description="HNH nuclease" evidence="2">
    <location>
        <begin position="410"/>
        <end position="462"/>
    </location>
</feature>
<accession>A0A916YCU9</accession>
<feature type="region of interest" description="Disordered" evidence="1">
    <location>
        <begin position="227"/>
        <end position="284"/>
    </location>
</feature>
<feature type="compositionally biased region" description="Basic and acidic residues" evidence="1">
    <location>
        <begin position="531"/>
        <end position="553"/>
    </location>
</feature>
<feature type="compositionally biased region" description="Polar residues" evidence="1">
    <location>
        <begin position="248"/>
        <end position="270"/>
    </location>
</feature>
<dbReference type="EMBL" id="BMHO01000001">
    <property type="protein sequence ID" value="GGD38471.1"/>
    <property type="molecule type" value="Genomic_DNA"/>
</dbReference>
<evidence type="ECO:0000313" key="3">
    <source>
        <dbReference type="EMBL" id="GGD38471.1"/>
    </source>
</evidence>
<dbReference type="RefSeq" id="WP_188712018.1">
    <property type="nucleotide sequence ID" value="NZ_BMHO01000001.1"/>
</dbReference>
<feature type="compositionally biased region" description="Basic residues" evidence="1">
    <location>
        <begin position="521"/>
        <end position="530"/>
    </location>
</feature>
<reference evidence="3" key="2">
    <citation type="submission" date="2020-09" db="EMBL/GenBank/DDBJ databases">
        <authorList>
            <person name="Sun Q."/>
            <person name="Zhou Y."/>
        </authorList>
    </citation>
    <scope>NUCLEOTIDE SEQUENCE</scope>
    <source>
        <strain evidence="3">CGMCC 1.15152</strain>
    </source>
</reference>
<gene>
    <name evidence="3" type="ORF">GCM10010915_19100</name>
</gene>
<evidence type="ECO:0000313" key="4">
    <source>
        <dbReference type="Proteomes" id="UP000633205"/>
    </source>
</evidence>
<dbReference type="InterPro" id="IPR003870">
    <property type="entry name" value="DUF222"/>
</dbReference>
<dbReference type="CDD" id="cd00085">
    <property type="entry name" value="HNHc"/>
    <property type="match status" value="1"/>
</dbReference>
<name>A0A916YCU9_9MICO</name>
<dbReference type="InterPro" id="IPR003615">
    <property type="entry name" value="HNH_nuc"/>
</dbReference>
<sequence>MAQKTHADEVAGFSPEQLDAARRLVDRIVRGRTEIARIEAEILRAMTELADIAHEAGREAPTSDGPEYTRRAMAAEVAAATRVHPQTARAQMEDAERITQDYPQTLRSLEQGCVSLSHARVIADAGRNLEPGARASLDACAVPFAETRTPGELRRITRKQAVDLQTSSPRERHEVARRDRRVSLTELDDGMSELNVVAPTFEVRTLYDRLTTMARRVKMDRRRARSAFIREHGRTPEEMVAGPGYESPSGTPGESRRSSLSGDFSPSGNAAQAEGPTATRGSVGSVTQLTGLADGLARADVGASDVRTFDQLRADILCDLVLTAAPTGHELHASDTTEALRNVAANVQVTIPVEQLLDPDSGASWVDDGALISPQTARAVAAEAPGWDRLFIRPESGEVVAVDRYRPSSEQRRMLRARDMTCRFPGCTTTARRSDIDHSHDYARGGPTAVENLSVLCESHHTVKHVSGWTPVQLGGGLIEWFSPLGYTYRDEPRSCAFFRDTVARESGRSERLSGGENARRAHRERRRERQRADERRAEERSLADEQRADRLAEVSSPPPLWQFDWDGENGRS</sequence>
<dbReference type="Gene3D" id="1.10.30.50">
    <property type="match status" value="1"/>
</dbReference>
<dbReference type="AlphaFoldDB" id="A0A916YCU9"/>
<dbReference type="Pfam" id="PF02720">
    <property type="entry name" value="DUF222"/>
    <property type="match status" value="2"/>
</dbReference>
<feature type="region of interest" description="Disordered" evidence="1">
    <location>
        <begin position="507"/>
        <end position="573"/>
    </location>
</feature>
<protein>
    <recommendedName>
        <fullName evidence="2">HNH nuclease domain-containing protein</fullName>
    </recommendedName>
</protein>
<evidence type="ECO:0000256" key="1">
    <source>
        <dbReference type="SAM" id="MobiDB-lite"/>
    </source>
</evidence>